<dbReference type="Proteomes" id="UP000618795">
    <property type="component" value="Unassembled WGS sequence"/>
</dbReference>
<keyword evidence="4" id="KW-0560">Oxidoreductase</keyword>
<dbReference type="GO" id="GO:0005737">
    <property type="term" value="C:cytoplasm"/>
    <property type="evidence" value="ECO:0007669"/>
    <property type="project" value="TreeGrafter"/>
</dbReference>
<dbReference type="Pfam" id="PF07992">
    <property type="entry name" value="Pyr_redox_2"/>
    <property type="match status" value="1"/>
</dbReference>
<accession>A0A918IBA4</accession>
<dbReference type="RefSeq" id="WP_191873325.1">
    <property type="nucleotide sequence ID" value="NZ_BMTD01000004.1"/>
</dbReference>
<dbReference type="InterPro" id="IPR036188">
    <property type="entry name" value="FAD/NAD-bd_sf"/>
</dbReference>
<feature type="domain" description="FAD/NAD(P)-binding" evidence="6">
    <location>
        <begin position="6"/>
        <end position="305"/>
    </location>
</feature>
<keyword evidence="2" id="KW-0285">Flavoprotein</keyword>
<dbReference type="Gene3D" id="3.30.390.30">
    <property type="match status" value="1"/>
</dbReference>
<evidence type="ECO:0000256" key="3">
    <source>
        <dbReference type="ARBA" id="ARBA00022827"/>
    </source>
</evidence>
<comment type="cofactor">
    <cofactor evidence="1">
        <name>FAD</name>
        <dbReference type="ChEBI" id="CHEBI:57692"/>
    </cofactor>
</comment>
<evidence type="ECO:0000259" key="6">
    <source>
        <dbReference type="Pfam" id="PF07992"/>
    </source>
</evidence>
<dbReference type="Gene3D" id="3.50.50.60">
    <property type="entry name" value="FAD/NAD(P)-binding domain"/>
    <property type="match status" value="2"/>
</dbReference>
<dbReference type="SUPFAM" id="SSF51905">
    <property type="entry name" value="FAD/NAD(P)-binding domain"/>
    <property type="match status" value="2"/>
</dbReference>
<dbReference type="PANTHER" id="PTHR43557">
    <property type="entry name" value="APOPTOSIS-INDUCING FACTOR 1"/>
    <property type="match status" value="1"/>
</dbReference>
<dbReference type="PANTHER" id="PTHR43557:SF2">
    <property type="entry name" value="RIESKE DOMAIN-CONTAINING PROTEIN-RELATED"/>
    <property type="match status" value="1"/>
</dbReference>
<evidence type="ECO:0000259" key="7">
    <source>
        <dbReference type="Pfam" id="PF14759"/>
    </source>
</evidence>
<dbReference type="EMBL" id="BMTD01000004">
    <property type="protein sequence ID" value="GGU89416.1"/>
    <property type="molecule type" value="Genomic_DNA"/>
</dbReference>
<dbReference type="Pfam" id="PF14759">
    <property type="entry name" value="Reductase_C"/>
    <property type="match status" value="1"/>
</dbReference>
<sequence length="419" mass="43992">MAARGVVVIGAGQGGLDTVAALRAKGYGGPVTLVGEEPVAPYQRPPLSKGFLTGATRHDELTLRTESFFSAQDITLVCGDRAERVEPDVQRVRLASGGTLRYDKLVLATGSRPRTLPVPGMDLSGVLTLRTLADAEALRGLLSGPPRQVVVLGAGFVGLETAATVRGLGHDVTVVEAQRRVLARALTPQLSEWLAGRHRSQGVRLLLGAEVTALHGTPAGEVAGVQLLDGRRLPADLVIVGVGALPETRLATEAGLLVGDGVIVDQWLRTDDRSVYAIGDCARFPSARQGRHIRLESVQNASDQARCVAAAICGESVPYTAVPWFWSEQYALRLQMAGLTAGHDETVTVGDPDGARFSVLCFRAGRLTGAESVGRPADHAIARRLLSSGTGPSPAEARAPGFDLKSFVTRPSSPAPAHA</sequence>
<evidence type="ECO:0000313" key="8">
    <source>
        <dbReference type="EMBL" id="GGU89416.1"/>
    </source>
</evidence>
<evidence type="ECO:0000256" key="5">
    <source>
        <dbReference type="SAM" id="MobiDB-lite"/>
    </source>
</evidence>
<proteinExistence type="predicted"/>
<dbReference type="GO" id="GO:0016651">
    <property type="term" value="F:oxidoreductase activity, acting on NAD(P)H"/>
    <property type="evidence" value="ECO:0007669"/>
    <property type="project" value="TreeGrafter"/>
</dbReference>
<reference evidence="8" key="2">
    <citation type="submission" date="2020-09" db="EMBL/GenBank/DDBJ databases">
        <authorList>
            <person name="Sun Q."/>
            <person name="Ohkuma M."/>
        </authorList>
    </citation>
    <scope>NUCLEOTIDE SEQUENCE</scope>
    <source>
        <strain evidence="8">JCM 4369</strain>
    </source>
</reference>
<name>A0A918IBA4_9ACTN</name>
<protein>
    <submittedName>
        <fullName evidence="8">Pyridine nucleotide-disulfide oxidoreductase</fullName>
    </submittedName>
</protein>
<dbReference type="SUPFAM" id="SSF55424">
    <property type="entry name" value="FAD/NAD-linked reductases, dimerisation (C-terminal) domain"/>
    <property type="match status" value="1"/>
</dbReference>
<keyword evidence="3" id="KW-0274">FAD</keyword>
<dbReference type="AlphaFoldDB" id="A0A918IBA4"/>
<gene>
    <name evidence="8" type="primary">hcaD</name>
    <name evidence="8" type="ORF">GCM10010260_24440</name>
</gene>
<dbReference type="InterPro" id="IPR028202">
    <property type="entry name" value="Reductase_C"/>
</dbReference>
<feature type="domain" description="Reductase C-terminal" evidence="7">
    <location>
        <begin position="324"/>
        <end position="407"/>
    </location>
</feature>
<evidence type="ECO:0000256" key="2">
    <source>
        <dbReference type="ARBA" id="ARBA00022630"/>
    </source>
</evidence>
<comment type="caution">
    <text evidence="8">The sequence shown here is derived from an EMBL/GenBank/DDBJ whole genome shotgun (WGS) entry which is preliminary data.</text>
</comment>
<evidence type="ECO:0000313" key="9">
    <source>
        <dbReference type="Proteomes" id="UP000618795"/>
    </source>
</evidence>
<dbReference type="InterPro" id="IPR050446">
    <property type="entry name" value="FAD-oxidoreductase/Apoptosis"/>
</dbReference>
<dbReference type="InterPro" id="IPR016156">
    <property type="entry name" value="FAD/NAD-linked_Rdtase_dimer_sf"/>
</dbReference>
<feature type="region of interest" description="Disordered" evidence="5">
    <location>
        <begin position="386"/>
        <end position="419"/>
    </location>
</feature>
<evidence type="ECO:0000256" key="1">
    <source>
        <dbReference type="ARBA" id="ARBA00001974"/>
    </source>
</evidence>
<evidence type="ECO:0000256" key="4">
    <source>
        <dbReference type="ARBA" id="ARBA00023002"/>
    </source>
</evidence>
<dbReference type="PRINTS" id="PR00411">
    <property type="entry name" value="PNDRDTASEI"/>
</dbReference>
<keyword evidence="9" id="KW-1185">Reference proteome</keyword>
<reference evidence="8" key="1">
    <citation type="journal article" date="2014" name="Int. J. Syst. Evol. Microbiol.">
        <title>Complete genome sequence of Corynebacterium casei LMG S-19264T (=DSM 44701T), isolated from a smear-ripened cheese.</title>
        <authorList>
            <consortium name="US DOE Joint Genome Institute (JGI-PGF)"/>
            <person name="Walter F."/>
            <person name="Albersmeier A."/>
            <person name="Kalinowski J."/>
            <person name="Ruckert C."/>
        </authorList>
    </citation>
    <scope>NUCLEOTIDE SEQUENCE</scope>
    <source>
        <strain evidence="8">JCM 4369</strain>
    </source>
</reference>
<dbReference type="PRINTS" id="PR00368">
    <property type="entry name" value="FADPNR"/>
</dbReference>
<dbReference type="InterPro" id="IPR023753">
    <property type="entry name" value="FAD/NAD-binding_dom"/>
</dbReference>
<organism evidence="8 9">
    <name type="scientific">Streptomyces filipinensis</name>
    <dbReference type="NCBI Taxonomy" id="66887"/>
    <lineage>
        <taxon>Bacteria</taxon>
        <taxon>Bacillati</taxon>
        <taxon>Actinomycetota</taxon>
        <taxon>Actinomycetes</taxon>
        <taxon>Kitasatosporales</taxon>
        <taxon>Streptomycetaceae</taxon>
        <taxon>Streptomyces</taxon>
    </lineage>
</organism>